<organism evidence="1 2">
    <name type="scientific">Aspergillus kawachii</name>
    <name type="common">White koji mold</name>
    <name type="synonym">Aspergillus awamori var. kawachi</name>
    <dbReference type="NCBI Taxonomy" id="1069201"/>
    <lineage>
        <taxon>Eukaryota</taxon>
        <taxon>Fungi</taxon>
        <taxon>Dikarya</taxon>
        <taxon>Ascomycota</taxon>
        <taxon>Pezizomycotina</taxon>
        <taxon>Eurotiomycetes</taxon>
        <taxon>Eurotiomycetidae</taxon>
        <taxon>Eurotiales</taxon>
        <taxon>Aspergillaceae</taxon>
        <taxon>Aspergillus</taxon>
        <taxon>Aspergillus subgen. Circumdati</taxon>
    </lineage>
</organism>
<proteinExistence type="predicted"/>
<gene>
    <name evidence="1" type="ORF">RIB2604_02700670</name>
</gene>
<reference evidence="2" key="2">
    <citation type="submission" date="2016-02" db="EMBL/GenBank/DDBJ databases">
        <title>Genome sequencing of Aspergillus luchuensis NBRC 4314.</title>
        <authorList>
            <person name="Yamada O."/>
        </authorList>
    </citation>
    <scope>NUCLEOTIDE SEQUENCE [LARGE SCALE GENOMIC DNA]</scope>
    <source>
        <strain evidence="2">RIB 2604</strain>
    </source>
</reference>
<evidence type="ECO:0000313" key="1">
    <source>
        <dbReference type="EMBL" id="GAT28883.1"/>
    </source>
</evidence>
<accession>A0A146FVE4</accession>
<dbReference type="AlphaFoldDB" id="A0A146FVE4"/>
<protein>
    <submittedName>
        <fullName evidence="1">Similar to An09g01510</fullName>
    </submittedName>
</protein>
<evidence type="ECO:0000313" key="2">
    <source>
        <dbReference type="Proteomes" id="UP000075230"/>
    </source>
</evidence>
<dbReference type="EMBL" id="BCWF01000026">
    <property type="protein sequence ID" value="GAT28883.1"/>
    <property type="molecule type" value="Genomic_DNA"/>
</dbReference>
<name>A0A146FVE4_ASPKA</name>
<sequence>MGVCHYGLADDTCGYECQECTGYGDPVVGIQVSRSLFPRVMSYPNTIRAREFPSSTVPYMQVVRKKKPQRGMDKKYPIKTSRDDE</sequence>
<dbReference type="Proteomes" id="UP000075230">
    <property type="component" value="Unassembled WGS sequence"/>
</dbReference>
<comment type="caution">
    <text evidence="1">The sequence shown here is derived from an EMBL/GenBank/DDBJ whole genome shotgun (WGS) entry which is preliminary data.</text>
</comment>
<reference evidence="1 2" key="1">
    <citation type="journal article" date="2016" name="DNA Res.">
        <title>Genome sequence of Aspergillus luchuensis NBRC 4314.</title>
        <authorList>
            <person name="Yamada O."/>
            <person name="Machida M."/>
            <person name="Hosoyama A."/>
            <person name="Goto M."/>
            <person name="Takahashi T."/>
            <person name="Futagami T."/>
            <person name="Yamagata Y."/>
            <person name="Takeuchi M."/>
            <person name="Kobayashi T."/>
            <person name="Koike H."/>
            <person name="Abe K."/>
            <person name="Asai K."/>
            <person name="Arita M."/>
            <person name="Fujita N."/>
            <person name="Fukuda K."/>
            <person name="Higa K."/>
            <person name="Horikawa H."/>
            <person name="Ishikawa T."/>
            <person name="Jinno K."/>
            <person name="Kato Y."/>
            <person name="Kirimura K."/>
            <person name="Mizutani O."/>
            <person name="Nakasone K."/>
            <person name="Sano M."/>
            <person name="Shiraishi Y."/>
            <person name="Tsukahara M."/>
            <person name="Gomi K."/>
        </authorList>
    </citation>
    <scope>NUCLEOTIDE SEQUENCE [LARGE SCALE GENOMIC DNA]</scope>
    <source>
        <strain evidence="1 2">RIB 2604</strain>
    </source>
</reference>